<organism evidence="1 2">
    <name type="scientific">Clathrospora elynae</name>
    <dbReference type="NCBI Taxonomy" id="706981"/>
    <lineage>
        <taxon>Eukaryota</taxon>
        <taxon>Fungi</taxon>
        <taxon>Dikarya</taxon>
        <taxon>Ascomycota</taxon>
        <taxon>Pezizomycotina</taxon>
        <taxon>Dothideomycetes</taxon>
        <taxon>Pleosporomycetidae</taxon>
        <taxon>Pleosporales</taxon>
        <taxon>Diademaceae</taxon>
        <taxon>Clathrospora</taxon>
    </lineage>
</organism>
<proteinExistence type="predicted"/>
<dbReference type="EMBL" id="ML975997">
    <property type="protein sequence ID" value="KAF1947990.1"/>
    <property type="molecule type" value="Genomic_DNA"/>
</dbReference>
<protein>
    <recommendedName>
        <fullName evidence="3">F-box domain-containing protein</fullName>
    </recommendedName>
</protein>
<dbReference type="OrthoDB" id="5304354at2759"/>
<reference evidence="1" key="1">
    <citation type="journal article" date="2020" name="Stud. Mycol.">
        <title>101 Dothideomycetes genomes: a test case for predicting lifestyles and emergence of pathogens.</title>
        <authorList>
            <person name="Haridas S."/>
            <person name="Albert R."/>
            <person name="Binder M."/>
            <person name="Bloem J."/>
            <person name="Labutti K."/>
            <person name="Salamov A."/>
            <person name="Andreopoulos B."/>
            <person name="Baker S."/>
            <person name="Barry K."/>
            <person name="Bills G."/>
            <person name="Bluhm B."/>
            <person name="Cannon C."/>
            <person name="Castanera R."/>
            <person name="Culley D."/>
            <person name="Daum C."/>
            <person name="Ezra D."/>
            <person name="Gonzalez J."/>
            <person name="Henrissat B."/>
            <person name="Kuo A."/>
            <person name="Liang C."/>
            <person name="Lipzen A."/>
            <person name="Lutzoni F."/>
            <person name="Magnuson J."/>
            <person name="Mondo S."/>
            <person name="Nolan M."/>
            <person name="Ohm R."/>
            <person name="Pangilinan J."/>
            <person name="Park H.-J."/>
            <person name="Ramirez L."/>
            <person name="Alfaro M."/>
            <person name="Sun H."/>
            <person name="Tritt A."/>
            <person name="Yoshinaga Y."/>
            <person name="Zwiers L.-H."/>
            <person name="Turgeon B."/>
            <person name="Goodwin S."/>
            <person name="Spatafora J."/>
            <person name="Crous P."/>
            <person name="Grigoriev I."/>
        </authorList>
    </citation>
    <scope>NUCLEOTIDE SEQUENCE</scope>
    <source>
        <strain evidence="1">CBS 161.51</strain>
    </source>
</reference>
<keyword evidence="2" id="KW-1185">Reference proteome</keyword>
<dbReference type="AlphaFoldDB" id="A0A6A5T721"/>
<evidence type="ECO:0008006" key="3">
    <source>
        <dbReference type="Google" id="ProtNLM"/>
    </source>
</evidence>
<sequence>MTLSTLTPELKLEIAEYLDPESSLSFALTCGTHLELCRSILRKHRQLFSQWQVIDTANCGTLLWKTLKEVLDDPRKGWYVRELNLPMTRQYQWDTGHLPISDGPSDEEKDMFKEAARKLENLYPTIEKRSNPDGTSQPYNKVVTNLEIRINEGFDDAIVAILLHYLPFLTSIRITDIETSCLELMMESIAHGYKEPGKASLLPLQHLTTAAVAHWASEGPSHPEWACYFLAIPSLRIFAAEAMGSGFHDCLLKEAPSCSNVEELFFKRCSFDVKALEEILAETKELKKFTYTGGGATVSEHNFYDPRRVVEALGRQVGNSLEELVLELHDDDVEWNEETDLRHVTLRNFKKLELLNCDLQIVRPTADEVSEDEEPLQHGYYRKEDCANIKSEFDVRTLFPESLQELYMHDAFEDDEGIYGEWDHMNEVFSSPSTFTPNLTLEKTYIEKRRNGVTEAVIGGAEKPVSIYRHPLTRLFYGHGIA</sequence>
<evidence type="ECO:0000313" key="2">
    <source>
        <dbReference type="Proteomes" id="UP000800038"/>
    </source>
</evidence>
<accession>A0A6A5T721</accession>
<gene>
    <name evidence="1" type="ORF">EJ02DRAFT_364543</name>
</gene>
<dbReference type="Proteomes" id="UP000800038">
    <property type="component" value="Unassembled WGS sequence"/>
</dbReference>
<name>A0A6A5T721_9PLEO</name>
<evidence type="ECO:0000313" key="1">
    <source>
        <dbReference type="EMBL" id="KAF1947990.1"/>
    </source>
</evidence>